<comment type="caution">
    <text evidence="3">The sequence shown here is derived from an EMBL/GenBank/DDBJ whole genome shotgun (WGS) entry which is preliminary data.</text>
</comment>
<keyword evidence="2" id="KW-0472">Membrane</keyword>
<reference evidence="3" key="1">
    <citation type="submission" date="2023-08" db="EMBL/GenBank/DDBJ databases">
        <title>Pelteobagrus vachellii genome.</title>
        <authorList>
            <person name="Liu H."/>
        </authorList>
    </citation>
    <scope>NUCLEOTIDE SEQUENCE</scope>
    <source>
        <strain evidence="3">PRFRI_2022a</strain>
        <tissue evidence="3">Muscle</tissue>
    </source>
</reference>
<proteinExistence type="predicted"/>
<dbReference type="EMBL" id="JAVHJS010000010">
    <property type="protein sequence ID" value="KAK2845456.1"/>
    <property type="molecule type" value="Genomic_DNA"/>
</dbReference>
<dbReference type="Pfam" id="PF06809">
    <property type="entry name" value="NPDC1"/>
    <property type="match status" value="1"/>
</dbReference>
<protein>
    <recommendedName>
        <fullName evidence="5">Neural proliferation differentiation and control protein 1</fullName>
    </recommendedName>
</protein>
<dbReference type="PANTHER" id="PTHR23352:SF2">
    <property type="entry name" value="NEURAL PROLIFERATION DIFFERENTIATION AND CONTROL PROTEIN 1"/>
    <property type="match status" value="1"/>
</dbReference>
<evidence type="ECO:0000256" key="2">
    <source>
        <dbReference type="SAM" id="Phobius"/>
    </source>
</evidence>
<name>A0AA88MY02_TACVA</name>
<evidence type="ECO:0000256" key="1">
    <source>
        <dbReference type="SAM" id="MobiDB-lite"/>
    </source>
</evidence>
<dbReference type="InterPro" id="IPR009635">
    <property type="entry name" value="NPDC1"/>
</dbReference>
<feature type="region of interest" description="Disordered" evidence="1">
    <location>
        <begin position="302"/>
        <end position="331"/>
    </location>
</feature>
<evidence type="ECO:0008006" key="5">
    <source>
        <dbReference type="Google" id="ProtNLM"/>
    </source>
</evidence>
<keyword evidence="2" id="KW-1133">Transmembrane helix</keyword>
<feature type="transmembrane region" description="Helical" evidence="2">
    <location>
        <begin position="55"/>
        <end position="77"/>
    </location>
</feature>
<evidence type="ECO:0000313" key="3">
    <source>
        <dbReference type="EMBL" id="KAK2845456.1"/>
    </source>
</evidence>
<organism evidence="3 4">
    <name type="scientific">Tachysurus vachellii</name>
    <name type="common">Darkbarbel catfish</name>
    <name type="synonym">Pelteobagrus vachellii</name>
    <dbReference type="NCBI Taxonomy" id="175792"/>
    <lineage>
        <taxon>Eukaryota</taxon>
        <taxon>Metazoa</taxon>
        <taxon>Chordata</taxon>
        <taxon>Craniata</taxon>
        <taxon>Vertebrata</taxon>
        <taxon>Euteleostomi</taxon>
        <taxon>Actinopterygii</taxon>
        <taxon>Neopterygii</taxon>
        <taxon>Teleostei</taxon>
        <taxon>Ostariophysi</taxon>
        <taxon>Siluriformes</taxon>
        <taxon>Bagridae</taxon>
        <taxon>Tachysurus</taxon>
    </lineage>
</organism>
<dbReference type="GO" id="GO:0016020">
    <property type="term" value="C:membrane"/>
    <property type="evidence" value="ECO:0007669"/>
    <property type="project" value="InterPro"/>
</dbReference>
<gene>
    <name evidence="3" type="ORF">Q7C36_010310</name>
</gene>
<feature type="transmembrane region" description="Helical" evidence="2">
    <location>
        <begin position="230"/>
        <end position="253"/>
    </location>
</feature>
<dbReference type="Proteomes" id="UP001187315">
    <property type="component" value="Unassembled WGS sequence"/>
</dbReference>
<keyword evidence="4" id="KW-1185">Reference proteome</keyword>
<keyword evidence="2" id="KW-0812">Transmembrane</keyword>
<feature type="region of interest" description="Disordered" evidence="1">
    <location>
        <begin position="147"/>
        <end position="181"/>
    </location>
</feature>
<dbReference type="PANTHER" id="PTHR23352">
    <property type="entry name" value="NEURAL PROLIFERATION DIFFERENTIATION AND CONTROL PROTEIN-1 NPDC-1 PROTEIN"/>
    <property type="match status" value="1"/>
</dbReference>
<accession>A0AA88MY02</accession>
<dbReference type="AlphaFoldDB" id="A0AA88MY02"/>
<evidence type="ECO:0000313" key="4">
    <source>
        <dbReference type="Proteomes" id="UP001187315"/>
    </source>
</evidence>
<sequence>MFVDVKRACACLRYYSSSSVRRGDAKAVNTPKAFRALCATSRGMPSSRTGEERRVWAALFLLANISISISTTMAAMGQCPRSLDCARERRHFCQPGSSHCGPCLSPFIENKRGRCVVRRRNHIKEVEVRPELDEEIDFLSSIITKNRETEMKHTAPSQVAPHLKDDSARPRSHNRVEFSPSYDAALQPVTHTLTTSSTTTSSSPNTINPLISAMQSAPIIEPFPSEDHSYIVTAGVCLMVASVALVLVGVCWVRMQRGTRLAQKVDYPAFGVMNPHSYDSAASGDKNLAQSAQMYHYQHQKQQMLSLKQRDEPKIPESAATSDEENEDGDFTVYECPGLAPTGEMEVKNPLFDDSTLHLHLDLQKSYN</sequence>